<name>A0AAD2G7R9_9STRA</name>
<dbReference type="SUPFAM" id="SSF52047">
    <property type="entry name" value="RNI-like"/>
    <property type="match status" value="1"/>
</dbReference>
<organism evidence="2 3">
    <name type="scientific">Cylindrotheca closterium</name>
    <dbReference type="NCBI Taxonomy" id="2856"/>
    <lineage>
        <taxon>Eukaryota</taxon>
        <taxon>Sar</taxon>
        <taxon>Stramenopiles</taxon>
        <taxon>Ochrophyta</taxon>
        <taxon>Bacillariophyta</taxon>
        <taxon>Bacillariophyceae</taxon>
        <taxon>Bacillariophycidae</taxon>
        <taxon>Bacillariales</taxon>
        <taxon>Bacillariaceae</taxon>
        <taxon>Cylindrotheca</taxon>
    </lineage>
</organism>
<evidence type="ECO:0000313" key="2">
    <source>
        <dbReference type="EMBL" id="CAJ1965775.1"/>
    </source>
</evidence>
<evidence type="ECO:0000256" key="1">
    <source>
        <dbReference type="SAM" id="MobiDB-lite"/>
    </source>
</evidence>
<dbReference type="EMBL" id="CAKOGP040002225">
    <property type="protein sequence ID" value="CAJ1965775.1"/>
    <property type="molecule type" value="Genomic_DNA"/>
</dbReference>
<keyword evidence="3" id="KW-1185">Reference proteome</keyword>
<dbReference type="Gene3D" id="3.80.10.10">
    <property type="entry name" value="Ribonuclease Inhibitor"/>
    <property type="match status" value="2"/>
</dbReference>
<dbReference type="Proteomes" id="UP001295423">
    <property type="component" value="Unassembled WGS sequence"/>
</dbReference>
<dbReference type="InterPro" id="IPR052394">
    <property type="entry name" value="LRR-containing"/>
</dbReference>
<protein>
    <submittedName>
        <fullName evidence="2">Uncharacterized protein</fullName>
    </submittedName>
</protein>
<dbReference type="PANTHER" id="PTHR24114:SF2">
    <property type="entry name" value="F-BOX DOMAIN-CONTAINING PROTEIN-RELATED"/>
    <property type="match status" value="1"/>
</dbReference>
<accession>A0AAD2G7R9</accession>
<dbReference type="PROSITE" id="PS51450">
    <property type="entry name" value="LRR"/>
    <property type="match status" value="1"/>
</dbReference>
<reference evidence="2" key="1">
    <citation type="submission" date="2023-08" db="EMBL/GenBank/DDBJ databases">
        <authorList>
            <person name="Audoor S."/>
            <person name="Bilcke G."/>
        </authorList>
    </citation>
    <scope>NUCLEOTIDE SEQUENCE</scope>
</reference>
<dbReference type="AlphaFoldDB" id="A0AAD2G7R9"/>
<evidence type="ECO:0000313" key="3">
    <source>
        <dbReference type="Proteomes" id="UP001295423"/>
    </source>
</evidence>
<feature type="region of interest" description="Disordered" evidence="1">
    <location>
        <begin position="389"/>
        <end position="411"/>
    </location>
</feature>
<dbReference type="PANTHER" id="PTHR24114">
    <property type="entry name" value="LEUCINE RICH REPEAT FAMILY PROTEIN"/>
    <property type="match status" value="1"/>
</dbReference>
<dbReference type="InterPro" id="IPR001611">
    <property type="entry name" value="Leu-rich_rpt"/>
</dbReference>
<gene>
    <name evidence="2" type="ORF">CYCCA115_LOCUS21367</name>
</gene>
<sequence length="492" mass="55432">MLQIIFGIGNEYYHKLTLEETEDLPEGLRFITVDGQLAEDSDRHTFENLAKMLNRKTTKIRTVTLQNIFFVSPEFLAALVSIATKAEMLNLTDVAWGDPGFAILMTSLMQSNGIEDLSLVDCGNFPELTIQQMSMLFEGIAYSTSLDHLTLLRLPFGPHNDEAGRQFIHALRRNRNLKHLELQMDPFSDGLMISNILRAALLETKVTAFDYTQNDIPGMIPLHIFDDLICRDDCSLETLYLHRISIHPPSSKLPARIVKNLSLKALIMTQNGMTSSMAAHIAEGFKSLEHLNICDNQISDLAPFDKLLLGDNAKLEVLVLFANPISEKDFLVFLEKLPEMKSLRSLVLSGATFLESGVTALPFLQSKVCRDALLNALWLNTTLENVHCHDDDGQDDESEDDEEDDEEDQDGDDDAELFRALLAVPLSLNRGGRRELQNGSTKSFPRGLWALVLKRAMTLKYCSASDYWEDGPECTAMRVDVVYWLLREKVIF</sequence>
<feature type="compositionally biased region" description="Acidic residues" evidence="1">
    <location>
        <begin position="392"/>
        <end position="411"/>
    </location>
</feature>
<dbReference type="InterPro" id="IPR032675">
    <property type="entry name" value="LRR_dom_sf"/>
</dbReference>
<proteinExistence type="predicted"/>
<comment type="caution">
    <text evidence="2">The sequence shown here is derived from an EMBL/GenBank/DDBJ whole genome shotgun (WGS) entry which is preliminary data.</text>
</comment>